<evidence type="ECO:0000313" key="1">
    <source>
        <dbReference type="EMBL" id="CAF3968257.1"/>
    </source>
</evidence>
<protein>
    <recommendedName>
        <fullName evidence="3">Tetratricopeptide repeat protein</fullName>
    </recommendedName>
</protein>
<evidence type="ECO:0008006" key="3">
    <source>
        <dbReference type="Google" id="ProtNLM"/>
    </source>
</evidence>
<reference evidence="1" key="1">
    <citation type="submission" date="2021-02" db="EMBL/GenBank/DDBJ databases">
        <authorList>
            <person name="Nowell W R."/>
        </authorList>
    </citation>
    <scope>NUCLEOTIDE SEQUENCE</scope>
</reference>
<name>A0A819LW60_9BILA</name>
<sequence>DNETALGWALDALEKRQKYQLEKASTLDLLGCIQLAKYDVEAASNNLQEALRIRIKYLGQINPNHPDIGLSYRNLGKLDTKLSSFIDAQHNYLRAEEIFQHNYPKSHPLVIEIELYLQGIKQYFLH</sequence>
<accession>A0A819LW60</accession>
<evidence type="ECO:0000313" key="2">
    <source>
        <dbReference type="Proteomes" id="UP000663868"/>
    </source>
</evidence>
<organism evidence="1 2">
    <name type="scientific">Adineta steineri</name>
    <dbReference type="NCBI Taxonomy" id="433720"/>
    <lineage>
        <taxon>Eukaryota</taxon>
        <taxon>Metazoa</taxon>
        <taxon>Spiralia</taxon>
        <taxon>Gnathifera</taxon>
        <taxon>Rotifera</taxon>
        <taxon>Eurotatoria</taxon>
        <taxon>Bdelloidea</taxon>
        <taxon>Adinetida</taxon>
        <taxon>Adinetidae</taxon>
        <taxon>Adineta</taxon>
    </lineage>
</organism>
<dbReference type="SUPFAM" id="SSF48452">
    <property type="entry name" value="TPR-like"/>
    <property type="match status" value="1"/>
</dbReference>
<dbReference type="EMBL" id="CAJOBB010002431">
    <property type="protein sequence ID" value="CAF3968257.1"/>
    <property type="molecule type" value="Genomic_DNA"/>
</dbReference>
<proteinExistence type="predicted"/>
<dbReference type="Gene3D" id="1.25.40.10">
    <property type="entry name" value="Tetratricopeptide repeat domain"/>
    <property type="match status" value="1"/>
</dbReference>
<dbReference type="Proteomes" id="UP000663868">
    <property type="component" value="Unassembled WGS sequence"/>
</dbReference>
<comment type="caution">
    <text evidence="1">The sequence shown here is derived from an EMBL/GenBank/DDBJ whole genome shotgun (WGS) entry which is preliminary data.</text>
</comment>
<dbReference type="InterPro" id="IPR011990">
    <property type="entry name" value="TPR-like_helical_dom_sf"/>
</dbReference>
<feature type="non-terminal residue" evidence="1">
    <location>
        <position position="1"/>
    </location>
</feature>
<gene>
    <name evidence="1" type="ORF">KXQ929_LOCUS26615</name>
</gene>
<dbReference type="AlphaFoldDB" id="A0A819LW60"/>